<dbReference type="RefSeq" id="WP_109889854.1">
    <property type="nucleotide sequence ID" value="NZ_CP029550.1"/>
</dbReference>
<evidence type="ECO:0000259" key="4">
    <source>
        <dbReference type="Pfam" id="PF18912"/>
    </source>
</evidence>
<feature type="chain" id="PRO_5016107508" evidence="2">
    <location>
        <begin position="30"/>
        <end position="254"/>
    </location>
</feature>
<dbReference type="PANTHER" id="PTHR47505:SF1">
    <property type="entry name" value="DNA UTILIZATION PROTEIN YHGH"/>
    <property type="match status" value="1"/>
</dbReference>
<dbReference type="InterPro" id="IPR000836">
    <property type="entry name" value="PRTase_dom"/>
</dbReference>
<name>A0A2U8W4T5_9HYPH</name>
<dbReference type="CDD" id="cd06223">
    <property type="entry name" value="PRTases_typeI"/>
    <property type="match status" value="1"/>
</dbReference>
<dbReference type="PANTHER" id="PTHR47505">
    <property type="entry name" value="DNA UTILIZATION PROTEIN YHGH"/>
    <property type="match status" value="1"/>
</dbReference>
<dbReference type="EMBL" id="CP029550">
    <property type="protein sequence ID" value="AWN41123.1"/>
    <property type="molecule type" value="Genomic_DNA"/>
</dbReference>
<feature type="signal peptide" evidence="2">
    <location>
        <begin position="1"/>
        <end position="29"/>
    </location>
</feature>
<keyword evidence="2" id="KW-0732">Signal</keyword>
<keyword evidence="6" id="KW-1185">Reference proteome</keyword>
<dbReference type="InterPro" id="IPR044005">
    <property type="entry name" value="DZR_2"/>
</dbReference>
<keyword evidence="5" id="KW-0808">Transferase</keyword>
<dbReference type="InterPro" id="IPR051910">
    <property type="entry name" value="ComF/GntX_DNA_util-trans"/>
</dbReference>
<dbReference type="Pfam" id="PF00156">
    <property type="entry name" value="Pribosyltran"/>
    <property type="match status" value="1"/>
</dbReference>
<comment type="similarity">
    <text evidence="1">Belongs to the ComF/GntX family.</text>
</comment>
<reference evidence="6" key="1">
    <citation type="submission" date="2018-05" db="EMBL/GenBank/DDBJ databases">
        <title>Complete Genome Sequence of Methylobacterium sp. 17SD2-17.</title>
        <authorList>
            <person name="Srinivasan S."/>
        </authorList>
    </citation>
    <scope>NUCLEOTIDE SEQUENCE [LARGE SCALE GENOMIC DNA]</scope>
    <source>
        <strain evidence="6">17SD2-17</strain>
    </source>
</reference>
<dbReference type="Pfam" id="PF18912">
    <property type="entry name" value="DZR_2"/>
    <property type="match status" value="1"/>
</dbReference>
<dbReference type="Proteomes" id="UP000245926">
    <property type="component" value="Chromosome"/>
</dbReference>
<protein>
    <submittedName>
        <fullName evidence="5">Amidophosphoribosyltransferase</fullName>
    </submittedName>
</protein>
<dbReference type="OrthoDB" id="9779910at2"/>
<dbReference type="SUPFAM" id="SSF53271">
    <property type="entry name" value="PRTase-like"/>
    <property type="match status" value="1"/>
</dbReference>
<dbReference type="Gene3D" id="3.40.50.2020">
    <property type="match status" value="1"/>
</dbReference>
<sequence>MRAPLLASVPAFRSLLRHALGLVYPPTCAACGAATADPGALCPACWTGLRLIEAPYCPRYGTPFALDLGIGPLLSPRAIAEPPVFGRGRAVALYDGTAREIVHRLKYEDRLDLAVPMARMMAARGRELLAEADCVVPVPLHRWRLFRRRFNQSALLARPIARSSGLPFEPGALKRVRATRSQVGLSRAGRAANLQGAFRVPEAGRPRLQGRRVLLVDDVTTTGATANAAARALLRGGAADVDLLTFALVAQDPL</sequence>
<keyword evidence="5" id="KW-0328">Glycosyltransferase</keyword>
<evidence type="ECO:0000313" key="5">
    <source>
        <dbReference type="EMBL" id="AWN41123.1"/>
    </source>
</evidence>
<feature type="domain" description="Double zinc ribbon" evidence="4">
    <location>
        <begin position="20"/>
        <end position="65"/>
    </location>
</feature>
<evidence type="ECO:0000256" key="2">
    <source>
        <dbReference type="SAM" id="SignalP"/>
    </source>
</evidence>
<evidence type="ECO:0000256" key="1">
    <source>
        <dbReference type="ARBA" id="ARBA00008007"/>
    </source>
</evidence>
<organism evidence="5 6">
    <name type="scientific">Methylobacterium durans</name>
    <dbReference type="NCBI Taxonomy" id="2202825"/>
    <lineage>
        <taxon>Bacteria</taxon>
        <taxon>Pseudomonadati</taxon>
        <taxon>Pseudomonadota</taxon>
        <taxon>Alphaproteobacteria</taxon>
        <taxon>Hyphomicrobiales</taxon>
        <taxon>Methylobacteriaceae</taxon>
        <taxon>Methylobacterium</taxon>
    </lineage>
</organism>
<dbReference type="AlphaFoldDB" id="A0A2U8W4T5"/>
<gene>
    <name evidence="5" type="ORF">DK389_12055</name>
</gene>
<accession>A0A2U8W4T5</accession>
<evidence type="ECO:0000313" key="6">
    <source>
        <dbReference type="Proteomes" id="UP000245926"/>
    </source>
</evidence>
<dbReference type="GO" id="GO:0016757">
    <property type="term" value="F:glycosyltransferase activity"/>
    <property type="evidence" value="ECO:0007669"/>
    <property type="project" value="UniProtKB-KW"/>
</dbReference>
<evidence type="ECO:0000259" key="3">
    <source>
        <dbReference type="Pfam" id="PF00156"/>
    </source>
</evidence>
<feature type="domain" description="Phosphoribosyltransferase" evidence="3">
    <location>
        <begin position="203"/>
        <end position="247"/>
    </location>
</feature>
<dbReference type="KEGG" id="mets:DK389_12055"/>
<proteinExistence type="inferred from homology"/>
<dbReference type="InterPro" id="IPR029057">
    <property type="entry name" value="PRTase-like"/>
</dbReference>